<organism evidence="5 6">
    <name type="scientific">Engystomops pustulosus</name>
    <name type="common">Tungara frog</name>
    <name type="synonym">Physalaemus pustulosus</name>
    <dbReference type="NCBI Taxonomy" id="76066"/>
    <lineage>
        <taxon>Eukaryota</taxon>
        <taxon>Metazoa</taxon>
        <taxon>Chordata</taxon>
        <taxon>Craniata</taxon>
        <taxon>Vertebrata</taxon>
        <taxon>Euteleostomi</taxon>
        <taxon>Amphibia</taxon>
        <taxon>Batrachia</taxon>
        <taxon>Anura</taxon>
        <taxon>Neobatrachia</taxon>
        <taxon>Hyloidea</taxon>
        <taxon>Leptodactylidae</taxon>
        <taxon>Leiuperinae</taxon>
        <taxon>Engystomops</taxon>
    </lineage>
</organism>
<dbReference type="SUPFAM" id="SSF47266">
    <property type="entry name" value="4-helical cytokines"/>
    <property type="match status" value="1"/>
</dbReference>
<name>A0AAV6ZHA2_ENGPU</name>
<keyword evidence="4" id="KW-0964">Secreted</keyword>
<sequence>MEVITEHLAGILGHVQEQEGKEAKRQALLLVSMAKAQAERLMEKYLGEQGPPFSDNGVAVPHVKIEDLPAVDHGELPPSPWKRLARSLQAFLSLGEWFTLVLLWQTSLNPKSRELLNLLKIAKNNSQAIGSNLATLLGKQDVASPPVPTLSSSMKKKVAGYMVCKSFHEWLAQTERDLVILLAESSV</sequence>
<dbReference type="GO" id="GO:0007166">
    <property type="term" value="P:cell surface receptor signaling pathway"/>
    <property type="evidence" value="ECO:0007669"/>
    <property type="project" value="TreeGrafter"/>
</dbReference>
<comment type="subcellular location">
    <subcellularLocation>
        <location evidence="1">Secreted</location>
    </subcellularLocation>
</comment>
<dbReference type="GO" id="GO:0005615">
    <property type="term" value="C:extracellular space"/>
    <property type="evidence" value="ECO:0007669"/>
    <property type="project" value="UniProtKB-KW"/>
</dbReference>
<protein>
    <recommendedName>
        <fullName evidence="7">Ciliary neurotrophic factor</fullName>
    </recommendedName>
</protein>
<dbReference type="Gene3D" id="1.20.1250.10">
    <property type="match status" value="1"/>
</dbReference>
<dbReference type="GO" id="GO:0005125">
    <property type="term" value="F:cytokine activity"/>
    <property type="evidence" value="ECO:0007669"/>
    <property type="project" value="UniProtKB-KW"/>
</dbReference>
<accession>A0AAV6ZHA2</accession>
<evidence type="ECO:0000256" key="2">
    <source>
        <dbReference type="ARBA" id="ARBA00007432"/>
    </source>
</evidence>
<reference evidence="5" key="1">
    <citation type="thesis" date="2020" institute="ProQuest LLC" country="789 East Eisenhower Parkway, Ann Arbor, MI, USA">
        <title>Comparative Genomics and Chromosome Evolution.</title>
        <authorList>
            <person name="Mudd A.B."/>
        </authorList>
    </citation>
    <scope>NUCLEOTIDE SEQUENCE</scope>
    <source>
        <strain evidence="5">237g6f4</strain>
        <tissue evidence="5">Blood</tissue>
    </source>
</reference>
<evidence type="ECO:0008006" key="7">
    <source>
        <dbReference type="Google" id="ProtNLM"/>
    </source>
</evidence>
<keyword evidence="6" id="KW-1185">Reference proteome</keyword>
<evidence type="ECO:0000313" key="6">
    <source>
        <dbReference type="Proteomes" id="UP000824782"/>
    </source>
</evidence>
<proteinExistence type="inferred from homology"/>
<dbReference type="AlphaFoldDB" id="A0AAV6ZHA2"/>
<dbReference type="InterPro" id="IPR009079">
    <property type="entry name" value="4_helix_cytokine-like_core"/>
</dbReference>
<dbReference type="PANTHER" id="PTHR21353">
    <property type="match status" value="1"/>
</dbReference>
<dbReference type="EMBL" id="WNYA01000342">
    <property type="protein sequence ID" value="KAG8548719.1"/>
    <property type="molecule type" value="Genomic_DNA"/>
</dbReference>
<comment type="similarity">
    <text evidence="2">Belongs to the IL-6 superfamily.</text>
</comment>
<gene>
    <name evidence="5" type="ORF">GDO81_024462</name>
</gene>
<dbReference type="PANTHER" id="PTHR21353:SF8">
    <property type="entry name" value="CARDIOTROPHIN-2"/>
    <property type="match status" value="1"/>
</dbReference>
<comment type="caution">
    <text evidence="5">The sequence shown here is derived from an EMBL/GenBank/DDBJ whole genome shotgun (WGS) entry which is preliminary data.</text>
</comment>
<evidence type="ECO:0000313" key="5">
    <source>
        <dbReference type="EMBL" id="KAG8548719.1"/>
    </source>
</evidence>
<dbReference type="Pfam" id="PF06875">
    <property type="entry name" value="PRF"/>
    <property type="match status" value="1"/>
</dbReference>
<dbReference type="InterPro" id="IPR010681">
    <property type="entry name" value="PRF/CT"/>
</dbReference>
<evidence type="ECO:0000256" key="3">
    <source>
        <dbReference type="ARBA" id="ARBA00022514"/>
    </source>
</evidence>
<keyword evidence="3" id="KW-0202">Cytokine</keyword>
<evidence type="ECO:0000256" key="1">
    <source>
        <dbReference type="ARBA" id="ARBA00004613"/>
    </source>
</evidence>
<dbReference type="Proteomes" id="UP000824782">
    <property type="component" value="Unassembled WGS sequence"/>
</dbReference>
<evidence type="ECO:0000256" key="4">
    <source>
        <dbReference type="ARBA" id="ARBA00022525"/>
    </source>
</evidence>